<evidence type="ECO:0000256" key="2">
    <source>
        <dbReference type="ARBA" id="ARBA00022676"/>
    </source>
</evidence>
<comment type="similarity">
    <text evidence="6">Belongs to the DarT ADP-ribosyltransferase family.</text>
</comment>
<dbReference type="GO" id="GO:0016757">
    <property type="term" value="F:glycosyltransferase activity"/>
    <property type="evidence" value="ECO:0007669"/>
    <property type="project" value="UniProtKB-KW"/>
</dbReference>
<name>A0A7W6C1L6_9HYPH</name>
<keyword evidence="9" id="KW-1185">Reference proteome</keyword>
<keyword evidence="1 6" id="KW-1277">Toxin-antitoxin system</keyword>
<comment type="caution">
    <text evidence="6">Lacks conserved residue(s) required for the propagation of feature annotation.</text>
</comment>
<organism evidence="8 9">
    <name type="scientific">Rhizobium skierniewicense</name>
    <dbReference type="NCBI Taxonomy" id="984260"/>
    <lineage>
        <taxon>Bacteria</taxon>
        <taxon>Pseudomonadati</taxon>
        <taxon>Pseudomonadota</taxon>
        <taxon>Alphaproteobacteria</taxon>
        <taxon>Hyphomicrobiales</taxon>
        <taxon>Rhizobiaceae</taxon>
        <taxon>Rhizobium/Agrobacterium group</taxon>
        <taxon>Rhizobium</taxon>
    </lineage>
</organism>
<dbReference type="GO" id="GO:0003677">
    <property type="term" value="F:DNA binding"/>
    <property type="evidence" value="ECO:0007669"/>
    <property type="project" value="UniProtKB-UniRule"/>
</dbReference>
<dbReference type="Proteomes" id="UP000565286">
    <property type="component" value="Unassembled WGS sequence"/>
</dbReference>
<evidence type="ECO:0000256" key="1">
    <source>
        <dbReference type="ARBA" id="ARBA00022649"/>
    </source>
</evidence>
<dbReference type="Pfam" id="PF14487">
    <property type="entry name" value="DarT"/>
    <property type="match status" value="1"/>
</dbReference>
<evidence type="ECO:0000256" key="6">
    <source>
        <dbReference type="PROSITE-ProRule" id="PRU01362"/>
    </source>
</evidence>
<keyword evidence="5 6" id="KW-0238">DNA-binding</keyword>
<comment type="caution">
    <text evidence="8">The sequence shown here is derived from an EMBL/GenBank/DDBJ whole genome shotgun (WGS) entry which is preliminary data.</text>
</comment>
<evidence type="ECO:0000256" key="5">
    <source>
        <dbReference type="ARBA" id="ARBA00023125"/>
    </source>
</evidence>
<evidence type="ECO:0000259" key="7">
    <source>
        <dbReference type="PROSITE" id="PS52018"/>
    </source>
</evidence>
<keyword evidence="4" id="KW-0548">Nucleotidyltransferase</keyword>
<dbReference type="EMBL" id="JACIDV010000001">
    <property type="protein sequence ID" value="MBB3944093.1"/>
    <property type="molecule type" value="Genomic_DNA"/>
</dbReference>
<keyword evidence="3" id="KW-0808">Transferase</keyword>
<evidence type="ECO:0000313" key="9">
    <source>
        <dbReference type="Proteomes" id="UP000565286"/>
    </source>
</evidence>
<sequence>MTDIAEAIAQRGVSRLCHFTPSRNLQHIAAGRVGVLSTAHLSEPERGTFNPTDLARLDGRTTHICCSIEYPNAWYFDKARGNEKLFPDWVVLLIRPNYLLAETTLFCPRNAAANGGRNILQGLAGFEAMYANRIKGAYNKTYVRSAAHLSPCPTDQQAEVLIFDRINMADIVGVAVQSEDQAKTEKVRLKINNIDAEGFKFVVAPDLFNKFALSNLITSGNRAAEIWL</sequence>
<dbReference type="InterPro" id="IPR029494">
    <property type="entry name" value="DarT"/>
</dbReference>
<feature type="domain" description="DarT" evidence="7">
    <location>
        <begin position="14"/>
        <end position="209"/>
    </location>
</feature>
<dbReference type="GO" id="GO:0016779">
    <property type="term" value="F:nucleotidyltransferase activity"/>
    <property type="evidence" value="ECO:0007669"/>
    <property type="project" value="UniProtKB-KW"/>
</dbReference>
<evidence type="ECO:0000256" key="4">
    <source>
        <dbReference type="ARBA" id="ARBA00022695"/>
    </source>
</evidence>
<keyword evidence="2" id="KW-0328">Glycosyltransferase</keyword>
<protein>
    <recommendedName>
        <fullName evidence="7">DarT domain-containing protein</fullName>
    </recommendedName>
</protein>
<dbReference type="AlphaFoldDB" id="A0A7W6C1L6"/>
<proteinExistence type="inferred from homology"/>
<dbReference type="PROSITE" id="PS52018">
    <property type="entry name" value="DART"/>
    <property type="match status" value="1"/>
</dbReference>
<reference evidence="8 9" key="1">
    <citation type="submission" date="2020-08" db="EMBL/GenBank/DDBJ databases">
        <title>Genomic Encyclopedia of Type Strains, Phase IV (KMG-IV): sequencing the most valuable type-strain genomes for metagenomic binning, comparative biology and taxonomic classification.</title>
        <authorList>
            <person name="Goeker M."/>
        </authorList>
    </citation>
    <scope>NUCLEOTIDE SEQUENCE [LARGE SCALE GENOMIC DNA]</scope>
    <source>
        <strain evidence="8 9">DSM 26438</strain>
    </source>
</reference>
<dbReference type="RefSeq" id="WP_183892983.1">
    <property type="nucleotide sequence ID" value="NZ_JACIDV010000001.1"/>
</dbReference>
<evidence type="ECO:0000256" key="3">
    <source>
        <dbReference type="ARBA" id="ARBA00022679"/>
    </source>
</evidence>
<evidence type="ECO:0000313" key="8">
    <source>
        <dbReference type="EMBL" id="MBB3944093.1"/>
    </source>
</evidence>
<gene>
    <name evidence="8" type="ORF">GGQ73_000016</name>
</gene>
<accession>A0A7W6C1L6</accession>